<dbReference type="KEGG" id="mtua:CSH63_24890"/>
<dbReference type="Proteomes" id="UP000267804">
    <property type="component" value="Chromosome"/>
</dbReference>
<name>A0A386WR03_9ACTN</name>
<protein>
    <submittedName>
        <fullName evidence="1">Uncharacterized protein</fullName>
    </submittedName>
</protein>
<evidence type="ECO:0000313" key="2">
    <source>
        <dbReference type="Proteomes" id="UP000267804"/>
    </source>
</evidence>
<proteinExistence type="predicted"/>
<dbReference type="EMBL" id="CP024087">
    <property type="protein sequence ID" value="AYF30621.1"/>
    <property type="molecule type" value="Genomic_DNA"/>
</dbReference>
<gene>
    <name evidence="1" type="ORF">CSH63_24890</name>
</gene>
<evidence type="ECO:0000313" key="1">
    <source>
        <dbReference type="EMBL" id="AYF30621.1"/>
    </source>
</evidence>
<sequence>MGIGRPTSSSRLTSSVYVMPFCLRRRATDRATWVDSGPGGMRFVISVSLHSISFVSQSACSRSISIRQAGLPSRFHRLPVARQMAEQYLAGRCW</sequence>
<organism evidence="1 2">
    <name type="scientific">Micromonospora tulbaghiae</name>
    <dbReference type="NCBI Taxonomy" id="479978"/>
    <lineage>
        <taxon>Bacteria</taxon>
        <taxon>Bacillati</taxon>
        <taxon>Actinomycetota</taxon>
        <taxon>Actinomycetes</taxon>
        <taxon>Micromonosporales</taxon>
        <taxon>Micromonosporaceae</taxon>
        <taxon>Micromonospora</taxon>
    </lineage>
</organism>
<accession>A0A386WR03</accession>
<dbReference type="AlphaFoldDB" id="A0A386WR03"/>
<reference evidence="1 2" key="1">
    <citation type="submission" date="2017-10" db="EMBL/GenBank/DDBJ databases">
        <title>Integration of genomic and chemical information greatly accelerates assignment of the full stereostructure of myelolactone, a potent inhibitor of myeloma from a marine-derived Micromonospora.</title>
        <authorList>
            <person name="Kim M.C."/>
            <person name="Machado H."/>
            <person name="Jensen P.R."/>
            <person name="Fenical W."/>
        </authorList>
    </citation>
    <scope>NUCLEOTIDE SEQUENCE [LARGE SCALE GENOMIC DNA]</scope>
    <source>
        <strain evidence="1 2">CNY-010</strain>
    </source>
</reference>